<dbReference type="OrthoDB" id="5592079at2"/>
<name>A0A2S9V771_9ALTE</name>
<accession>A0A2S9V771</accession>
<evidence type="ECO:0000313" key="3">
    <source>
        <dbReference type="Proteomes" id="UP000238949"/>
    </source>
</evidence>
<proteinExistence type="predicted"/>
<dbReference type="RefSeq" id="WP_105935741.1">
    <property type="nucleotide sequence ID" value="NZ_PVNP01000190.1"/>
</dbReference>
<comment type="caution">
    <text evidence="2">The sequence shown here is derived from an EMBL/GenBank/DDBJ whole genome shotgun (WGS) entry which is preliminary data.</text>
</comment>
<evidence type="ECO:0008006" key="4">
    <source>
        <dbReference type="Google" id="ProtNLM"/>
    </source>
</evidence>
<feature type="signal peptide" evidence="1">
    <location>
        <begin position="1"/>
        <end position="20"/>
    </location>
</feature>
<keyword evidence="3" id="KW-1185">Reference proteome</keyword>
<keyword evidence="1" id="KW-0732">Signal</keyword>
<dbReference type="AlphaFoldDB" id="A0A2S9V771"/>
<organism evidence="2 3">
    <name type="scientific">Alteromonas alba</name>
    <dbReference type="NCBI Taxonomy" id="2079529"/>
    <lineage>
        <taxon>Bacteria</taxon>
        <taxon>Pseudomonadati</taxon>
        <taxon>Pseudomonadota</taxon>
        <taxon>Gammaproteobacteria</taxon>
        <taxon>Alteromonadales</taxon>
        <taxon>Alteromonadaceae</taxon>
        <taxon>Alteromonas/Salinimonas group</taxon>
        <taxon>Alteromonas</taxon>
    </lineage>
</organism>
<dbReference type="EMBL" id="PVNP01000190">
    <property type="protein sequence ID" value="PRO72297.1"/>
    <property type="molecule type" value="Genomic_DNA"/>
</dbReference>
<reference evidence="3" key="1">
    <citation type="journal article" date="2020" name="Int. J. Syst. Evol. Microbiol.">
        <title>Alteromonas alba sp. nov., a marine bacterium isolated from the seawater of the West Pacific Ocean.</title>
        <authorList>
            <person name="Sun C."/>
            <person name="Wu Y.-H."/>
            <person name="Xamxidin M."/>
            <person name="Cheng H."/>
            <person name="Xu X.-W."/>
        </authorList>
    </citation>
    <scope>NUCLEOTIDE SEQUENCE [LARGE SCALE GENOMIC DNA]</scope>
    <source>
        <strain evidence="3">190</strain>
    </source>
</reference>
<evidence type="ECO:0000313" key="2">
    <source>
        <dbReference type="EMBL" id="PRO72297.1"/>
    </source>
</evidence>
<protein>
    <recommendedName>
        <fullName evidence="4">Transglutaminase domain-containing protein</fullName>
    </recommendedName>
</protein>
<sequence>MKYLSFIGCFYLLYSLLNVAQAEQTAYRRSATAEGTQYTFAWLDHDSKPRKISFLLPDDSSQQLPVQQVNYNPQLALRAVEIELLKAARDIDPREARFKLINRHDSLEFSLSGKDEKRLDELTTELKETQQTALDNYLTERYFQHYQTPLLQEAIKPNHIRYIEESTLPLIPLAQSLYDIVDEQSNARSYLNLLLSWAQTIPYDELTNRVTSNGSGFSPPLAVLNQNLGDCDSKSVLTASLIRAFLPNNSMRLVLLRNHALLAIAMTPLTKDTTMMIDGMPFILLDPTGPAQMKLGEVSKSTKQAIASQQYTLEVIPPAAARQQ</sequence>
<dbReference type="Proteomes" id="UP000238949">
    <property type="component" value="Unassembled WGS sequence"/>
</dbReference>
<gene>
    <name evidence="2" type="ORF">C6Y40_17775</name>
</gene>
<evidence type="ECO:0000256" key="1">
    <source>
        <dbReference type="SAM" id="SignalP"/>
    </source>
</evidence>
<feature type="chain" id="PRO_5015730314" description="Transglutaminase domain-containing protein" evidence="1">
    <location>
        <begin position="21"/>
        <end position="324"/>
    </location>
</feature>